<feature type="domain" description="Serine aminopeptidase S33" evidence="1">
    <location>
        <begin position="64"/>
        <end position="294"/>
    </location>
</feature>
<dbReference type="InterPro" id="IPR053145">
    <property type="entry name" value="AB_hydrolase_Est10"/>
</dbReference>
<dbReference type="SUPFAM" id="SSF53474">
    <property type="entry name" value="alpha/beta-Hydrolases"/>
    <property type="match status" value="1"/>
</dbReference>
<dbReference type="EMBL" id="BOPB01000020">
    <property type="protein sequence ID" value="GIJ23038.1"/>
    <property type="molecule type" value="Genomic_DNA"/>
</dbReference>
<gene>
    <name evidence="2" type="ORF">Vlu01_36620</name>
</gene>
<protein>
    <recommendedName>
        <fullName evidence="1">Serine aminopeptidase S33 domain-containing protein</fullName>
    </recommendedName>
</protein>
<reference evidence="2 3" key="1">
    <citation type="submission" date="2021-01" db="EMBL/GenBank/DDBJ databases">
        <title>Whole genome shotgun sequence of Verrucosispora lutea NBRC 106530.</title>
        <authorList>
            <person name="Komaki H."/>
            <person name="Tamura T."/>
        </authorList>
    </citation>
    <scope>NUCLEOTIDE SEQUENCE [LARGE SCALE GENOMIC DNA]</scope>
    <source>
        <strain evidence="2 3">NBRC 106530</strain>
    </source>
</reference>
<evidence type="ECO:0000313" key="2">
    <source>
        <dbReference type="EMBL" id="GIJ23038.1"/>
    </source>
</evidence>
<dbReference type="Gene3D" id="3.40.50.1820">
    <property type="entry name" value="alpha/beta hydrolase"/>
    <property type="match status" value="1"/>
</dbReference>
<dbReference type="InterPro" id="IPR029058">
    <property type="entry name" value="AB_hydrolase_fold"/>
</dbReference>
<name>A0ABQ4IYL1_9ACTN</name>
<accession>A0ABQ4IYL1</accession>
<dbReference type="PANTHER" id="PTHR43265:SF1">
    <property type="entry name" value="ESTERASE ESTD"/>
    <property type="match status" value="1"/>
</dbReference>
<dbReference type="Proteomes" id="UP000643165">
    <property type="component" value="Unassembled WGS sequence"/>
</dbReference>
<evidence type="ECO:0000313" key="3">
    <source>
        <dbReference type="Proteomes" id="UP000643165"/>
    </source>
</evidence>
<proteinExistence type="predicted"/>
<evidence type="ECO:0000259" key="1">
    <source>
        <dbReference type="Pfam" id="PF12146"/>
    </source>
</evidence>
<comment type="caution">
    <text evidence="2">The sequence shown here is derived from an EMBL/GenBank/DDBJ whole genome shotgun (WGS) entry which is preliminary data.</text>
</comment>
<dbReference type="PANTHER" id="PTHR43265">
    <property type="entry name" value="ESTERASE ESTD"/>
    <property type="match status" value="1"/>
</dbReference>
<dbReference type="Pfam" id="PF12146">
    <property type="entry name" value="Hydrolase_4"/>
    <property type="match status" value="1"/>
</dbReference>
<dbReference type="InterPro" id="IPR022742">
    <property type="entry name" value="Hydrolase_4"/>
</dbReference>
<keyword evidence="3" id="KW-1185">Reference proteome</keyword>
<organism evidence="2 3">
    <name type="scientific">Micromonospora lutea</name>
    <dbReference type="NCBI Taxonomy" id="419825"/>
    <lineage>
        <taxon>Bacteria</taxon>
        <taxon>Bacillati</taxon>
        <taxon>Actinomycetota</taxon>
        <taxon>Actinomycetes</taxon>
        <taxon>Micromonosporales</taxon>
        <taxon>Micromonosporaceae</taxon>
        <taxon>Micromonospora</taxon>
    </lineage>
</organism>
<sequence length="317" mass="34080">MTAPTTLRPMGAGTGIHEVTFPNRDVRLAGTLSLPDQPGRRPGIVMIGGSGPANRHNDVLFPPIRQHLHEAGIAVLSYDKRGVGASSGDWIESTIDDLAADADAAVRFLRAQPAIEGQAVGIFGHSEGGWVGLRAAAALATDAAFVVTTGCPGMSPAVQDRYALTNLLRSTKVPEADIDRVMALHDRLVTAGRRDASFAEATRIVRTELPAGLPAYWHDVDERLWEFMKRKQDHDPVPDLVRLRCPLLAAFGGADRIVPVAESVRLFGGAACHPDRDPRATLTVQVFPGADHRLVRPDGTFADGYLETLTGWILARV</sequence>